<gene>
    <name evidence="3" type="ORF">HON47_00670</name>
</gene>
<feature type="domain" description="THUMP" evidence="2">
    <location>
        <begin position="63"/>
        <end position="165"/>
    </location>
</feature>
<dbReference type="GO" id="GO:0005829">
    <property type="term" value="C:cytosol"/>
    <property type="evidence" value="ECO:0007669"/>
    <property type="project" value="TreeGrafter"/>
</dbReference>
<dbReference type="GO" id="GO:0052837">
    <property type="term" value="P:thiazole biosynthetic process"/>
    <property type="evidence" value="ECO:0007669"/>
    <property type="project" value="TreeGrafter"/>
</dbReference>
<dbReference type="Pfam" id="PF22025">
    <property type="entry name" value="ThiI_fer"/>
    <property type="match status" value="1"/>
</dbReference>
<proteinExistence type="predicted"/>
<dbReference type="AlphaFoldDB" id="A0A8T5GDH3"/>
<dbReference type="InterPro" id="IPR004114">
    <property type="entry name" value="THUMP_dom"/>
</dbReference>
<dbReference type="PROSITE" id="PS51165">
    <property type="entry name" value="THUMP"/>
    <property type="match status" value="1"/>
</dbReference>
<keyword evidence="1" id="KW-0694">RNA-binding</keyword>
<dbReference type="Proteomes" id="UP000722459">
    <property type="component" value="Unassembled WGS sequence"/>
</dbReference>
<dbReference type="InterPro" id="IPR050102">
    <property type="entry name" value="tRNA_sulfurtransferase_ThiI"/>
</dbReference>
<organism evidence="3 4">
    <name type="scientific">Candidatus Iainarchaeum sp</name>
    <dbReference type="NCBI Taxonomy" id="3101447"/>
    <lineage>
        <taxon>Archaea</taxon>
        <taxon>Candidatus Iainarchaeota</taxon>
        <taxon>Candidatus Iainarchaeia</taxon>
        <taxon>Candidatus Iainarchaeales</taxon>
        <taxon>Candidatus Iainarchaeaceae</taxon>
        <taxon>Candidatus Iainarchaeum</taxon>
    </lineage>
</organism>
<comment type="caution">
    <text evidence="3">The sequence shown here is derived from an EMBL/GenBank/DDBJ whole genome shotgun (WGS) entry which is preliminary data.</text>
</comment>
<dbReference type="EMBL" id="JABJNZ010000012">
    <property type="protein sequence ID" value="MBT4870073.1"/>
    <property type="molecule type" value="Genomic_DNA"/>
</dbReference>
<evidence type="ECO:0000313" key="4">
    <source>
        <dbReference type="Proteomes" id="UP000722459"/>
    </source>
</evidence>
<evidence type="ECO:0000256" key="1">
    <source>
        <dbReference type="PROSITE-ProRule" id="PRU00529"/>
    </source>
</evidence>
<dbReference type="GO" id="GO:0002937">
    <property type="term" value="P:tRNA 4-thiouridine biosynthesis"/>
    <property type="evidence" value="ECO:0007669"/>
    <property type="project" value="TreeGrafter"/>
</dbReference>
<evidence type="ECO:0000313" key="3">
    <source>
        <dbReference type="EMBL" id="MBT4870073.1"/>
    </source>
</evidence>
<dbReference type="Pfam" id="PF02926">
    <property type="entry name" value="THUMP"/>
    <property type="match status" value="1"/>
</dbReference>
<dbReference type="InterPro" id="IPR054173">
    <property type="entry name" value="ThiI_fer"/>
</dbReference>
<protein>
    <recommendedName>
        <fullName evidence="2">THUMP domain-containing protein</fullName>
    </recommendedName>
</protein>
<dbReference type="GO" id="GO:0003723">
    <property type="term" value="F:RNA binding"/>
    <property type="evidence" value="ECO:0007669"/>
    <property type="project" value="UniProtKB-UniRule"/>
</dbReference>
<reference evidence="3" key="1">
    <citation type="journal article" date="2021" name="ISME J.">
        <title>Mercury methylation by metabolically versatile and cosmopolitan marine bacteria.</title>
        <authorList>
            <person name="Lin H."/>
            <person name="Ascher D.B."/>
            <person name="Myung Y."/>
            <person name="Lamborg C.H."/>
            <person name="Hallam S.J."/>
            <person name="Gionfriddo C.M."/>
            <person name="Holt K.E."/>
            <person name="Moreau J.W."/>
        </authorList>
    </citation>
    <scope>NUCLEOTIDE SEQUENCE</scope>
    <source>
        <strain evidence="3">SI075_bin30</strain>
    </source>
</reference>
<dbReference type="Gene3D" id="3.30.2130.30">
    <property type="match status" value="1"/>
</dbReference>
<evidence type="ECO:0000259" key="2">
    <source>
        <dbReference type="PROSITE" id="PS51165"/>
    </source>
</evidence>
<accession>A0A8T5GDH3</accession>
<dbReference type="PANTHER" id="PTHR43209">
    <property type="entry name" value="TRNA SULFURTRANSFERASE"/>
    <property type="match status" value="1"/>
</dbReference>
<name>A0A8T5GDH3_9ARCH</name>
<dbReference type="PANTHER" id="PTHR43209:SF1">
    <property type="entry name" value="TRNA SULFURTRANSFERASE"/>
    <property type="match status" value="1"/>
</dbReference>
<sequence>MFKPNCLILTLAPEICLKSTQVRIFYERFLKKNIVEYLKFDGVPYSQLLVRSGRMYIFSEKPKSVLKSIENCFGIYKFAYAEEKEIKDLEDLVELGSKLGVEKLNETFAVRAKSYDKDVKSKKIEELLGAEILKKNPKLKVNLSKPKTQLNCILIKKKVYFYFEEISGSKGMPIGTQGVVALIGKDKNKLKKIAFGLLKTGCRVLTVDNELTELAKWNNCLEPKDVSLDEAKESYSLGRIRAFFCDATTLYEKEKIDKEIGVKSFAPLFCILAPTPFD</sequence>
<dbReference type="SMART" id="SM00981">
    <property type="entry name" value="THUMP"/>
    <property type="match status" value="1"/>
</dbReference>
<dbReference type="SUPFAM" id="SSF143437">
    <property type="entry name" value="THUMP domain-like"/>
    <property type="match status" value="1"/>
</dbReference>